<dbReference type="AlphaFoldDB" id="A0A067RT81"/>
<proteinExistence type="predicted"/>
<keyword evidence="1" id="KW-0732">Signal</keyword>
<dbReference type="InParanoid" id="A0A067RT81"/>
<sequence>MADMSFPVHSTFFRLLVGLRFAIYSGLDRKTVSQGYCPQQYRPSEAQHVAGRNRRSTHNVSILIAFERKHACTAWRGGPSYEHRRVCRVQSTTEVAHTQKNTSC</sequence>
<name>A0A067RT81_ZOONE</name>
<evidence type="ECO:0008006" key="4">
    <source>
        <dbReference type="Google" id="ProtNLM"/>
    </source>
</evidence>
<dbReference type="EMBL" id="KK852431">
    <property type="protein sequence ID" value="KDR24020.1"/>
    <property type="molecule type" value="Genomic_DNA"/>
</dbReference>
<reference evidence="2 3" key="1">
    <citation type="journal article" date="2014" name="Nat. Commun.">
        <title>Molecular traces of alternative social organization in a termite genome.</title>
        <authorList>
            <person name="Terrapon N."/>
            <person name="Li C."/>
            <person name="Robertson H.M."/>
            <person name="Ji L."/>
            <person name="Meng X."/>
            <person name="Booth W."/>
            <person name="Chen Z."/>
            <person name="Childers C.P."/>
            <person name="Glastad K.M."/>
            <person name="Gokhale K."/>
            <person name="Gowin J."/>
            <person name="Gronenberg W."/>
            <person name="Hermansen R.A."/>
            <person name="Hu H."/>
            <person name="Hunt B.G."/>
            <person name="Huylmans A.K."/>
            <person name="Khalil S.M."/>
            <person name="Mitchell R.D."/>
            <person name="Munoz-Torres M.C."/>
            <person name="Mustard J.A."/>
            <person name="Pan H."/>
            <person name="Reese J.T."/>
            <person name="Scharf M.E."/>
            <person name="Sun F."/>
            <person name="Vogel H."/>
            <person name="Xiao J."/>
            <person name="Yang W."/>
            <person name="Yang Z."/>
            <person name="Yang Z."/>
            <person name="Zhou J."/>
            <person name="Zhu J."/>
            <person name="Brent C.S."/>
            <person name="Elsik C.G."/>
            <person name="Goodisman M.A."/>
            <person name="Liberles D.A."/>
            <person name="Roe R.M."/>
            <person name="Vargo E.L."/>
            <person name="Vilcinskas A."/>
            <person name="Wang J."/>
            <person name="Bornberg-Bauer E."/>
            <person name="Korb J."/>
            <person name="Zhang G."/>
            <person name="Liebig J."/>
        </authorList>
    </citation>
    <scope>NUCLEOTIDE SEQUENCE [LARGE SCALE GENOMIC DNA]</scope>
    <source>
        <tissue evidence="2">Whole organism</tissue>
    </source>
</reference>
<keyword evidence="3" id="KW-1185">Reference proteome</keyword>
<evidence type="ECO:0000256" key="1">
    <source>
        <dbReference type="SAM" id="SignalP"/>
    </source>
</evidence>
<organism evidence="2 3">
    <name type="scientific">Zootermopsis nevadensis</name>
    <name type="common">Dampwood termite</name>
    <dbReference type="NCBI Taxonomy" id="136037"/>
    <lineage>
        <taxon>Eukaryota</taxon>
        <taxon>Metazoa</taxon>
        <taxon>Ecdysozoa</taxon>
        <taxon>Arthropoda</taxon>
        <taxon>Hexapoda</taxon>
        <taxon>Insecta</taxon>
        <taxon>Pterygota</taxon>
        <taxon>Neoptera</taxon>
        <taxon>Polyneoptera</taxon>
        <taxon>Dictyoptera</taxon>
        <taxon>Blattodea</taxon>
        <taxon>Blattoidea</taxon>
        <taxon>Termitoidae</taxon>
        <taxon>Termopsidae</taxon>
        <taxon>Zootermopsis</taxon>
    </lineage>
</organism>
<dbReference type="Proteomes" id="UP000027135">
    <property type="component" value="Unassembled WGS sequence"/>
</dbReference>
<evidence type="ECO:0000313" key="3">
    <source>
        <dbReference type="Proteomes" id="UP000027135"/>
    </source>
</evidence>
<accession>A0A067RT81</accession>
<gene>
    <name evidence="2" type="ORF">L798_08752</name>
</gene>
<feature type="signal peptide" evidence="1">
    <location>
        <begin position="1"/>
        <end position="22"/>
    </location>
</feature>
<evidence type="ECO:0000313" key="2">
    <source>
        <dbReference type="EMBL" id="KDR24020.1"/>
    </source>
</evidence>
<feature type="chain" id="PRO_5001645413" description="Secreted protein" evidence="1">
    <location>
        <begin position="23"/>
        <end position="104"/>
    </location>
</feature>
<protein>
    <recommendedName>
        <fullName evidence="4">Secreted protein</fullName>
    </recommendedName>
</protein>